<dbReference type="GO" id="GO:0008410">
    <property type="term" value="F:CoA-transferase activity"/>
    <property type="evidence" value="ECO:0007669"/>
    <property type="project" value="TreeGrafter"/>
</dbReference>
<protein>
    <submittedName>
        <fullName evidence="2">Crotonobetainyl-CoA:carnitine CoA-transferase CaiB-like acyl-CoA transferase</fullName>
    </submittedName>
</protein>
<evidence type="ECO:0000256" key="1">
    <source>
        <dbReference type="ARBA" id="ARBA00022679"/>
    </source>
</evidence>
<dbReference type="EMBL" id="QGGU01000003">
    <property type="protein sequence ID" value="PWK53203.1"/>
    <property type="molecule type" value="Genomic_DNA"/>
</dbReference>
<dbReference type="InterPro" id="IPR003673">
    <property type="entry name" value="CoA-Trfase_fam_III"/>
</dbReference>
<comment type="caution">
    <text evidence="2">The sequence shown here is derived from an EMBL/GenBank/DDBJ whole genome shotgun (WGS) entry which is preliminary data.</text>
</comment>
<evidence type="ECO:0000313" key="3">
    <source>
        <dbReference type="Proteomes" id="UP000245790"/>
    </source>
</evidence>
<dbReference type="SUPFAM" id="SSF89796">
    <property type="entry name" value="CoA-transferase family III (CaiB/BaiF)"/>
    <property type="match status" value="1"/>
</dbReference>
<dbReference type="Pfam" id="PF02515">
    <property type="entry name" value="CoA_transf_3"/>
    <property type="match status" value="1"/>
</dbReference>
<proteinExistence type="predicted"/>
<dbReference type="RefSeq" id="WP_109762282.1">
    <property type="nucleotide sequence ID" value="NZ_QGGU01000003.1"/>
</dbReference>
<evidence type="ECO:0000313" key="2">
    <source>
        <dbReference type="EMBL" id="PWK53203.1"/>
    </source>
</evidence>
<keyword evidence="3" id="KW-1185">Reference proteome</keyword>
<name>A0A316FXR8_9GAMM</name>
<dbReference type="InterPro" id="IPR023606">
    <property type="entry name" value="CoA-Trfase_III_dom_1_sf"/>
</dbReference>
<dbReference type="PANTHER" id="PTHR48207">
    <property type="entry name" value="SUCCINATE--HYDROXYMETHYLGLUTARATE COA-TRANSFERASE"/>
    <property type="match status" value="1"/>
</dbReference>
<organism evidence="2 3">
    <name type="scientific">Pleionea mediterranea</name>
    <dbReference type="NCBI Taxonomy" id="523701"/>
    <lineage>
        <taxon>Bacteria</taxon>
        <taxon>Pseudomonadati</taxon>
        <taxon>Pseudomonadota</taxon>
        <taxon>Gammaproteobacteria</taxon>
        <taxon>Oceanospirillales</taxon>
        <taxon>Pleioneaceae</taxon>
        <taxon>Pleionea</taxon>
    </lineage>
</organism>
<dbReference type="InterPro" id="IPR050483">
    <property type="entry name" value="CoA-transferase_III_domain"/>
</dbReference>
<dbReference type="Gene3D" id="3.40.50.10540">
    <property type="entry name" value="Crotonobetainyl-coa:carnitine coa-transferase, domain 1"/>
    <property type="match status" value="1"/>
</dbReference>
<dbReference type="InterPro" id="IPR044855">
    <property type="entry name" value="CoA-Trfase_III_dom3_sf"/>
</dbReference>
<dbReference type="Proteomes" id="UP000245790">
    <property type="component" value="Unassembled WGS sequence"/>
</dbReference>
<dbReference type="AlphaFoldDB" id="A0A316FXR8"/>
<dbReference type="OrthoDB" id="9058532at2"/>
<sequence>MSGPLKGIRVLDLSRILAGPWATQMLADYGAEVIKVEHPNGGDDTRRWGPPYLNDHQEQDTEESAYYLSANRGKASIAIDITKPAGQAVIKQLLKDCDVLVENFKVGGLKKYGLDYHSLKNEFPSLIYCSITGFGQTGPMANQPGYDAIIQAMGGLMSITGERDGKPGAGPQKVGVAVSDLMTGLYAVTAITSALYYRTQSGQGQYIDLALLDTQVAWLANQNMNYLVGGEVPQRQGTEHPNIVPYQSFVTQDGHIMVAVGNDAQFQRFCMAVNLSELSDRSEFSTNQQRVVHRDSLIPLIAARLFEQSSEFWLQRLNDVSVPCAPINNIEQVFQNTQVLSRGMLFELPHNSGEKVKQVANPVKFSATPVNYVKAPPTLGEDTRQLLLSMGYSEEEIESLQDKKVIR</sequence>
<keyword evidence="1 2" id="KW-0808">Transferase</keyword>
<dbReference type="Gene3D" id="3.30.1540.10">
    <property type="entry name" value="formyl-coa transferase, domain 3"/>
    <property type="match status" value="1"/>
</dbReference>
<dbReference type="PANTHER" id="PTHR48207:SF3">
    <property type="entry name" value="SUCCINATE--HYDROXYMETHYLGLUTARATE COA-TRANSFERASE"/>
    <property type="match status" value="1"/>
</dbReference>
<reference evidence="2 3" key="1">
    <citation type="submission" date="2018-05" db="EMBL/GenBank/DDBJ databases">
        <title>Genomic Encyclopedia of Type Strains, Phase IV (KMG-IV): sequencing the most valuable type-strain genomes for metagenomic binning, comparative biology and taxonomic classification.</title>
        <authorList>
            <person name="Goeker M."/>
        </authorList>
    </citation>
    <scope>NUCLEOTIDE SEQUENCE [LARGE SCALE GENOMIC DNA]</scope>
    <source>
        <strain evidence="2 3">DSM 25350</strain>
    </source>
</reference>
<accession>A0A316FXR8</accession>
<gene>
    <name evidence="2" type="ORF">C8D97_10326</name>
</gene>